<dbReference type="EMBL" id="CAUYUJ010016838">
    <property type="protein sequence ID" value="CAK0869308.1"/>
    <property type="molecule type" value="Genomic_DNA"/>
</dbReference>
<feature type="non-terminal residue" evidence="1">
    <location>
        <position position="1"/>
    </location>
</feature>
<gene>
    <name evidence="1" type="ORF">PCOR1329_LOCUS55713</name>
</gene>
<organism evidence="1 2">
    <name type="scientific">Prorocentrum cordatum</name>
    <dbReference type="NCBI Taxonomy" id="2364126"/>
    <lineage>
        <taxon>Eukaryota</taxon>
        <taxon>Sar</taxon>
        <taxon>Alveolata</taxon>
        <taxon>Dinophyceae</taxon>
        <taxon>Prorocentrales</taxon>
        <taxon>Prorocentraceae</taxon>
        <taxon>Prorocentrum</taxon>
    </lineage>
</organism>
<dbReference type="Proteomes" id="UP001189429">
    <property type="component" value="Unassembled WGS sequence"/>
</dbReference>
<evidence type="ECO:0000313" key="1">
    <source>
        <dbReference type="EMBL" id="CAK0869308.1"/>
    </source>
</evidence>
<name>A0ABN9V8M3_9DINO</name>
<dbReference type="InterPro" id="IPR019149">
    <property type="entry name" value="ABHD18"/>
</dbReference>
<sequence>ILARESSAGLIRAGGCSTVSMGRNSASESSGIQDELPPSVTSWLLGLLDTAYGTQAYLKKVFLPCLRHWTDGWGDLTVIEQLYSESRSLLERHARGPQNNAAFVTVQARSERAGGRAVLEGIVWSPLHAFLPEEAVRAPFQAWLPRGEPWAVVVLCGGTADETYLRCSSTALHVCCQRCRFTVQGDGKDSECRRI</sequence>
<reference evidence="1" key="1">
    <citation type="submission" date="2023-10" db="EMBL/GenBank/DDBJ databases">
        <authorList>
            <person name="Chen Y."/>
            <person name="Shah S."/>
            <person name="Dougan E. K."/>
            <person name="Thang M."/>
            <person name="Chan C."/>
        </authorList>
    </citation>
    <scope>NUCLEOTIDE SEQUENCE [LARGE SCALE GENOMIC DNA]</scope>
</reference>
<evidence type="ECO:0000313" key="2">
    <source>
        <dbReference type="Proteomes" id="UP001189429"/>
    </source>
</evidence>
<dbReference type="Pfam" id="PF09752">
    <property type="entry name" value="ABHD18"/>
    <property type="match status" value="1"/>
</dbReference>
<proteinExistence type="predicted"/>
<comment type="caution">
    <text evidence="1">The sequence shown here is derived from an EMBL/GenBank/DDBJ whole genome shotgun (WGS) entry which is preliminary data.</text>
</comment>
<accession>A0ABN9V8M3</accession>
<protein>
    <submittedName>
        <fullName evidence="1">Uncharacterized protein</fullName>
    </submittedName>
</protein>
<keyword evidence="2" id="KW-1185">Reference proteome</keyword>